<evidence type="ECO:0000256" key="4">
    <source>
        <dbReference type="PROSITE-ProRule" id="PRU00175"/>
    </source>
</evidence>
<protein>
    <recommendedName>
        <fullName evidence="6">RING-type domain-containing protein</fullName>
    </recommendedName>
</protein>
<evidence type="ECO:0000256" key="5">
    <source>
        <dbReference type="SAM" id="MobiDB-lite"/>
    </source>
</evidence>
<keyword evidence="2 4" id="KW-0863">Zinc-finger</keyword>
<reference evidence="7" key="1">
    <citation type="journal article" date="2021" name="IMA Fungus">
        <title>Genomic characterization of three marine fungi, including Emericellopsis atlantica sp. nov. with signatures of a generalist lifestyle and marine biomass degradation.</title>
        <authorList>
            <person name="Hagestad O.C."/>
            <person name="Hou L."/>
            <person name="Andersen J.H."/>
            <person name="Hansen E.H."/>
            <person name="Altermark B."/>
            <person name="Li C."/>
            <person name="Kuhnert E."/>
            <person name="Cox R.J."/>
            <person name="Crous P.W."/>
            <person name="Spatafora J.W."/>
            <person name="Lail K."/>
            <person name="Amirebrahimi M."/>
            <person name="Lipzen A."/>
            <person name="Pangilinan J."/>
            <person name="Andreopoulos W."/>
            <person name="Hayes R.D."/>
            <person name="Ng V."/>
            <person name="Grigoriev I.V."/>
            <person name="Jackson S.A."/>
            <person name="Sutton T.D.S."/>
            <person name="Dobson A.D.W."/>
            <person name="Rama T."/>
        </authorList>
    </citation>
    <scope>NUCLEOTIDE SEQUENCE</scope>
    <source>
        <strain evidence="7">TRa018bII</strain>
    </source>
</reference>
<evidence type="ECO:0000313" key="7">
    <source>
        <dbReference type="EMBL" id="KAG9239759.1"/>
    </source>
</evidence>
<feature type="region of interest" description="Disordered" evidence="5">
    <location>
        <begin position="133"/>
        <end position="166"/>
    </location>
</feature>
<gene>
    <name evidence="7" type="ORF">BJ875DRAFT_479180</name>
</gene>
<dbReference type="InterPro" id="IPR001841">
    <property type="entry name" value="Znf_RING"/>
</dbReference>
<dbReference type="OrthoDB" id="21204at2759"/>
<evidence type="ECO:0000256" key="3">
    <source>
        <dbReference type="ARBA" id="ARBA00022833"/>
    </source>
</evidence>
<dbReference type="Proteomes" id="UP000824998">
    <property type="component" value="Unassembled WGS sequence"/>
</dbReference>
<evidence type="ECO:0000256" key="1">
    <source>
        <dbReference type="ARBA" id="ARBA00022723"/>
    </source>
</evidence>
<sequence length="320" mass="36818">MSARPRRFNCLMCFSPFENRNITVPCYHEFCRNCLEWWLETEHDCPFCRANVDSIRHSYTEDGQYQSRELKPIVYDDTPDFLSTLGSEDYSSLEGYSSPEYHSASEGHSSSEDDWSLEGHEIDWSLVDISSPEDFSPSRDHSSPEISWSPDGVEGSSSEDDGSLVDGLTDEEFHELSVIEEESPRVTEGMVMIQTYEQLAELGREEDALALELRLYRLSPDVGQEGVDWTIESYNQERANRYQHWLTIESNPVLARQQLTSEIAARFRREERGSPRVNIPELQRHGWYEGYGLPIPTRLSQGHCDVFDILSTLLLDHFGL</sequence>
<dbReference type="PROSITE" id="PS50089">
    <property type="entry name" value="ZF_RING_2"/>
    <property type="match status" value="1"/>
</dbReference>
<accession>A0A9P8CAC8</accession>
<evidence type="ECO:0000256" key="2">
    <source>
        <dbReference type="ARBA" id="ARBA00022771"/>
    </source>
</evidence>
<feature type="compositionally biased region" description="Acidic residues" evidence="5">
    <location>
        <begin position="157"/>
        <end position="166"/>
    </location>
</feature>
<dbReference type="PROSITE" id="PS00518">
    <property type="entry name" value="ZF_RING_1"/>
    <property type="match status" value="1"/>
</dbReference>
<feature type="compositionally biased region" description="Basic and acidic residues" evidence="5">
    <location>
        <begin position="103"/>
        <end position="115"/>
    </location>
</feature>
<feature type="domain" description="RING-type" evidence="6">
    <location>
        <begin position="10"/>
        <end position="49"/>
    </location>
</feature>
<dbReference type="InterPro" id="IPR013083">
    <property type="entry name" value="Znf_RING/FYVE/PHD"/>
</dbReference>
<feature type="region of interest" description="Disordered" evidence="5">
    <location>
        <begin position="93"/>
        <end position="115"/>
    </location>
</feature>
<dbReference type="GO" id="GO:0008270">
    <property type="term" value="F:zinc ion binding"/>
    <property type="evidence" value="ECO:0007669"/>
    <property type="project" value="UniProtKB-KW"/>
</dbReference>
<keyword evidence="3" id="KW-0862">Zinc</keyword>
<dbReference type="Gene3D" id="3.30.40.10">
    <property type="entry name" value="Zinc/RING finger domain, C3HC4 (zinc finger)"/>
    <property type="match status" value="1"/>
</dbReference>
<dbReference type="AlphaFoldDB" id="A0A9P8CAC8"/>
<comment type="caution">
    <text evidence="7">The sequence shown here is derived from an EMBL/GenBank/DDBJ whole genome shotgun (WGS) entry which is preliminary data.</text>
</comment>
<organism evidence="7 8">
    <name type="scientific">Amylocarpus encephaloides</name>
    <dbReference type="NCBI Taxonomy" id="45428"/>
    <lineage>
        <taxon>Eukaryota</taxon>
        <taxon>Fungi</taxon>
        <taxon>Dikarya</taxon>
        <taxon>Ascomycota</taxon>
        <taxon>Pezizomycotina</taxon>
        <taxon>Leotiomycetes</taxon>
        <taxon>Helotiales</taxon>
        <taxon>Helotiales incertae sedis</taxon>
        <taxon>Amylocarpus</taxon>
    </lineage>
</organism>
<proteinExistence type="predicted"/>
<dbReference type="SMART" id="SM00184">
    <property type="entry name" value="RING"/>
    <property type="match status" value="1"/>
</dbReference>
<dbReference type="EMBL" id="MU251356">
    <property type="protein sequence ID" value="KAG9239759.1"/>
    <property type="molecule type" value="Genomic_DNA"/>
</dbReference>
<keyword evidence="1" id="KW-0479">Metal-binding</keyword>
<dbReference type="InterPro" id="IPR017907">
    <property type="entry name" value="Znf_RING_CS"/>
</dbReference>
<keyword evidence="8" id="KW-1185">Reference proteome</keyword>
<name>A0A9P8CAC8_9HELO</name>
<dbReference type="SUPFAM" id="SSF57850">
    <property type="entry name" value="RING/U-box"/>
    <property type="match status" value="1"/>
</dbReference>
<evidence type="ECO:0000313" key="8">
    <source>
        <dbReference type="Proteomes" id="UP000824998"/>
    </source>
</evidence>
<dbReference type="Pfam" id="PF13639">
    <property type="entry name" value="zf-RING_2"/>
    <property type="match status" value="1"/>
</dbReference>
<evidence type="ECO:0000259" key="6">
    <source>
        <dbReference type="PROSITE" id="PS50089"/>
    </source>
</evidence>